<dbReference type="InterPro" id="IPR004701">
    <property type="entry name" value="PTS_EIIA_man-typ"/>
</dbReference>
<proteinExistence type="predicted"/>
<dbReference type="SUPFAM" id="SSF53062">
    <property type="entry name" value="PTS system fructose IIA component-like"/>
    <property type="match status" value="1"/>
</dbReference>
<dbReference type="EMBL" id="VOBR01000002">
    <property type="protein sequence ID" value="TWP53972.1"/>
    <property type="molecule type" value="Genomic_DNA"/>
</dbReference>
<evidence type="ECO:0000313" key="4">
    <source>
        <dbReference type="Proteomes" id="UP000316639"/>
    </source>
</evidence>
<organism evidence="3 4">
    <name type="scientific">Lentzea tibetensis</name>
    <dbReference type="NCBI Taxonomy" id="2591470"/>
    <lineage>
        <taxon>Bacteria</taxon>
        <taxon>Bacillati</taxon>
        <taxon>Actinomycetota</taxon>
        <taxon>Actinomycetes</taxon>
        <taxon>Pseudonocardiales</taxon>
        <taxon>Pseudonocardiaceae</taxon>
        <taxon>Lentzea</taxon>
    </lineage>
</organism>
<gene>
    <name evidence="3" type="ORF">FKR81_02600</name>
</gene>
<sequence length="82" mass="8266">MVDFVLISATDAGTNTGLKLPDLGSSVITTRAVLDDHAQDDVVLVDAPFVEGAVAAAVAATTGADLAAVTTAAQEARHATRF</sequence>
<dbReference type="InterPro" id="IPR036662">
    <property type="entry name" value="PTS_EIIA_man-typ_sf"/>
</dbReference>
<dbReference type="Gene3D" id="3.40.50.510">
    <property type="entry name" value="Phosphotransferase system, mannose-type IIA component"/>
    <property type="match status" value="1"/>
</dbReference>
<evidence type="ECO:0000259" key="2">
    <source>
        <dbReference type="Pfam" id="PF03610"/>
    </source>
</evidence>
<dbReference type="GO" id="GO:0016020">
    <property type="term" value="C:membrane"/>
    <property type="evidence" value="ECO:0007669"/>
    <property type="project" value="InterPro"/>
</dbReference>
<name>A0A563F2D1_9PSEU</name>
<keyword evidence="4" id="KW-1185">Reference proteome</keyword>
<dbReference type="Pfam" id="PF03610">
    <property type="entry name" value="EIIA-man"/>
    <property type="match status" value="1"/>
</dbReference>
<reference evidence="3 4" key="1">
    <citation type="submission" date="2019-07" db="EMBL/GenBank/DDBJ databases">
        <title>Lentzea xizangensis sp. nov., isolated from Qinghai-Tibetan Plateau Soils.</title>
        <authorList>
            <person name="Huang J."/>
        </authorList>
    </citation>
    <scope>NUCLEOTIDE SEQUENCE [LARGE SCALE GENOMIC DNA]</scope>
    <source>
        <strain evidence="3 4">FXJ1.1311</strain>
    </source>
</reference>
<feature type="domain" description="PTS EIIA type-4" evidence="2">
    <location>
        <begin position="20"/>
        <end position="69"/>
    </location>
</feature>
<dbReference type="GO" id="GO:0016740">
    <property type="term" value="F:transferase activity"/>
    <property type="evidence" value="ECO:0007669"/>
    <property type="project" value="UniProtKB-KW"/>
</dbReference>
<keyword evidence="1" id="KW-0808">Transferase</keyword>
<comment type="caution">
    <text evidence="3">The sequence shown here is derived from an EMBL/GenBank/DDBJ whole genome shotgun (WGS) entry which is preliminary data.</text>
</comment>
<accession>A0A563F2D1</accession>
<dbReference type="Proteomes" id="UP000316639">
    <property type="component" value="Unassembled WGS sequence"/>
</dbReference>
<evidence type="ECO:0000256" key="1">
    <source>
        <dbReference type="ARBA" id="ARBA00022679"/>
    </source>
</evidence>
<protein>
    <recommendedName>
        <fullName evidence="2">PTS EIIA type-4 domain-containing protein</fullName>
    </recommendedName>
</protein>
<dbReference type="GO" id="GO:0009401">
    <property type="term" value="P:phosphoenolpyruvate-dependent sugar phosphotransferase system"/>
    <property type="evidence" value="ECO:0007669"/>
    <property type="project" value="InterPro"/>
</dbReference>
<dbReference type="OrthoDB" id="350754at2"/>
<evidence type="ECO:0000313" key="3">
    <source>
        <dbReference type="EMBL" id="TWP53972.1"/>
    </source>
</evidence>
<dbReference type="AlphaFoldDB" id="A0A563F2D1"/>